<organism evidence="2 3">
    <name type="scientific">Olivibacter domesticus</name>
    <name type="common">Pseudosphingobacterium domesticum</name>
    <dbReference type="NCBI Taxonomy" id="407022"/>
    <lineage>
        <taxon>Bacteria</taxon>
        <taxon>Pseudomonadati</taxon>
        <taxon>Bacteroidota</taxon>
        <taxon>Sphingobacteriia</taxon>
        <taxon>Sphingobacteriales</taxon>
        <taxon>Sphingobacteriaceae</taxon>
        <taxon>Olivibacter</taxon>
    </lineage>
</organism>
<dbReference type="Proteomes" id="UP000199421">
    <property type="component" value="Unassembled WGS sequence"/>
</dbReference>
<dbReference type="Pfam" id="PF12867">
    <property type="entry name" value="DinB_2"/>
    <property type="match status" value="1"/>
</dbReference>
<proteinExistence type="predicted"/>
<protein>
    <submittedName>
        <fullName evidence="2">DinB superfamily protein</fullName>
    </submittedName>
</protein>
<evidence type="ECO:0000313" key="3">
    <source>
        <dbReference type="Proteomes" id="UP000199421"/>
    </source>
</evidence>
<dbReference type="Gene3D" id="1.20.120.450">
    <property type="entry name" value="dinb family like domain"/>
    <property type="match status" value="1"/>
</dbReference>
<dbReference type="SUPFAM" id="SSF109854">
    <property type="entry name" value="DinB/YfiT-like putative metalloenzymes"/>
    <property type="match status" value="1"/>
</dbReference>
<evidence type="ECO:0000259" key="1">
    <source>
        <dbReference type="Pfam" id="PF12867"/>
    </source>
</evidence>
<dbReference type="InterPro" id="IPR034660">
    <property type="entry name" value="DinB/YfiT-like"/>
</dbReference>
<dbReference type="STRING" id="407022.SAMN05661044_00181"/>
<feature type="domain" description="DinB-like" evidence="1">
    <location>
        <begin position="7"/>
        <end position="158"/>
    </location>
</feature>
<dbReference type="InterPro" id="IPR024775">
    <property type="entry name" value="DinB-like"/>
</dbReference>
<accession>A0A1H7GVW2</accession>
<dbReference type="AlphaFoldDB" id="A0A1H7GVW2"/>
<reference evidence="3" key="1">
    <citation type="submission" date="2016-10" db="EMBL/GenBank/DDBJ databases">
        <authorList>
            <person name="Varghese N."/>
            <person name="Submissions S."/>
        </authorList>
    </citation>
    <scope>NUCLEOTIDE SEQUENCE [LARGE SCALE GENOMIC DNA]</scope>
    <source>
        <strain evidence="3">DSM 18733</strain>
    </source>
</reference>
<evidence type="ECO:0000313" key="2">
    <source>
        <dbReference type="EMBL" id="SEK41192.1"/>
    </source>
</evidence>
<keyword evidence="3" id="KW-1185">Reference proteome</keyword>
<dbReference type="EMBL" id="FOAF01000001">
    <property type="protein sequence ID" value="SEK41192.1"/>
    <property type="molecule type" value="Genomic_DNA"/>
</dbReference>
<name>A0A1H7GVW2_OLID1</name>
<sequence>MITDKIFEETLNVFINGLEKYDEATFRRKENPDTWSLAQLYAHLVISNDWYFEQIESCFGHQMNLDKEMSENGKIMHQRNSYLEEKLKWDLPDPENDLISINVVEEDLKNNLEKSKTLWNSINCETIFGKVEHPAFGYMFPIEWYQFTEMHLRHHINQKNKIENQYLYQRPSRR</sequence>
<gene>
    <name evidence="2" type="ORF">SAMN05661044_00181</name>
</gene>
<dbReference type="RefSeq" id="WP_162276499.1">
    <property type="nucleotide sequence ID" value="NZ_FOAF01000001.1"/>
</dbReference>